<feature type="domain" description="Carbohydrate kinase FGGY C-terminal" evidence="5">
    <location>
        <begin position="289"/>
        <end position="500"/>
    </location>
</feature>
<dbReference type="InterPro" id="IPR006003">
    <property type="entry name" value="FGGY_RbtK-like"/>
</dbReference>
<dbReference type="PANTHER" id="PTHR43435:SF4">
    <property type="entry name" value="FGGY CARBOHYDRATE KINASE DOMAIN-CONTAINING PROTEIN"/>
    <property type="match status" value="1"/>
</dbReference>
<dbReference type="OrthoDB" id="203824at2759"/>
<dbReference type="NCBIfam" id="TIGR01315">
    <property type="entry name" value="5C_CHO_kinase"/>
    <property type="match status" value="1"/>
</dbReference>
<evidence type="ECO:0000313" key="7">
    <source>
        <dbReference type="Proteomes" id="UP000238350"/>
    </source>
</evidence>
<dbReference type="Pfam" id="PF02782">
    <property type="entry name" value="FGGY_C"/>
    <property type="match status" value="1"/>
</dbReference>
<comment type="caution">
    <text evidence="6">The sequence shown here is derived from an EMBL/GenBank/DDBJ whole genome shotgun (WGS) entry which is preliminary data.</text>
</comment>
<evidence type="ECO:0000313" key="6">
    <source>
        <dbReference type="EMBL" id="PRT56707.1"/>
    </source>
</evidence>
<dbReference type="Pfam" id="PF00370">
    <property type="entry name" value="FGGY_N"/>
    <property type="match status" value="1"/>
</dbReference>
<comment type="similarity">
    <text evidence="1">Belongs to the FGGY kinase family.</text>
</comment>
<proteinExistence type="inferred from homology"/>
<dbReference type="InterPro" id="IPR000577">
    <property type="entry name" value="Carb_kinase_FGGY"/>
</dbReference>
<dbReference type="AlphaFoldDB" id="A0A2T0FNZ7"/>
<dbReference type="PIRSF" id="PIRSF000538">
    <property type="entry name" value="GlpK"/>
    <property type="match status" value="1"/>
</dbReference>
<dbReference type="SUPFAM" id="SSF53067">
    <property type="entry name" value="Actin-like ATPase domain"/>
    <property type="match status" value="2"/>
</dbReference>
<dbReference type="InterPro" id="IPR043129">
    <property type="entry name" value="ATPase_NBD"/>
</dbReference>
<accession>A0A2T0FNZ7</accession>
<keyword evidence="7" id="KW-1185">Reference proteome</keyword>
<dbReference type="CDD" id="cd07782">
    <property type="entry name" value="ASKHA_NBD_FGGY_D-RBK"/>
    <property type="match status" value="1"/>
</dbReference>
<dbReference type="InterPro" id="IPR018484">
    <property type="entry name" value="FGGY_N"/>
</dbReference>
<dbReference type="STRING" id="45607.A0A2T0FNZ7"/>
<gene>
    <name evidence="6" type="ORF">B9G98_04327</name>
</gene>
<dbReference type="PANTHER" id="PTHR43435">
    <property type="entry name" value="RIBULOKINASE"/>
    <property type="match status" value="1"/>
</dbReference>
<dbReference type="GeneID" id="36518075"/>
<dbReference type="GO" id="GO:0019150">
    <property type="term" value="F:D-ribulokinase activity"/>
    <property type="evidence" value="ECO:0007669"/>
    <property type="project" value="TreeGrafter"/>
</dbReference>
<evidence type="ECO:0000256" key="2">
    <source>
        <dbReference type="ARBA" id="ARBA00022679"/>
    </source>
</evidence>
<reference evidence="6 7" key="1">
    <citation type="submission" date="2017-04" db="EMBL/GenBank/DDBJ databases">
        <title>Genome sequencing of [Candida] sorbophila.</title>
        <authorList>
            <person name="Ahn J.O."/>
        </authorList>
    </citation>
    <scope>NUCLEOTIDE SEQUENCE [LARGE SCALE GENOMIC DNA]</scope>
    <source>
        <strain evidence="6 7">DS02</strain>
    </source>
</reference>
<name>A0A2T0FNZ7_9ASCO</name>
<evidence type="ECO:0008006" key="8">
    <source>
        <dbReference type="Google" id="ProtNLM"/>
    </source>
</evidence>
<dbReference type="Proteomes" id="UP000238350">
    <property type="component" value="Unassembled WGS sequence"/>
</dbReference>
<dbReference type="Gene3D" id="1.20.58.2240">
    <property type="match status" value="1"/>
</dbReference>
<dbReference type="Gene3D" id="3.30.420.40">
    <property type="match status" value="1"/>
</dbReference>
<dbReference type="GO" id="GO:0019321">
    <property type="term" value="P:pentose metabolic process"/>
    <property type="evidence" value="ECO:0007669"/>
    <property type="project" value="TreeGrafter"/>
</dbReference>
<dbReference type="InterPro" id="IPR018485">
    <property type="entry name" value="FGGY_C"/>
</dbReference>
<protein>
    <recommendedName>
        <fullName evidence="8">Sugar kinase</fullName>
    </recommendedName>
</protein>
<keyword evidence="2" id="KW-0808">Transferase</keyword>
<dbReference type="RefSeq" id="XP_024666652.1">
    <property type="nucleotide sequence ID" value="XM_024810884.1"/>
</dbReference>
<sequence length="561" mass="61034">MYIGIDVGTGSARACIMDESGEIVALASKDIKRWEPKQDYFNQSVADIWEAACYCTKKALKDANVEPAQIKGLAFDATCSLVVCDDNLEPIAVGPNWEDSTQNIILWMDHRAPKETDEIAATNHSLLKYVGGKMSIEMEIPKIMWLKRNMPEGMFAKCHFYDLGDYLTDRATGVNARSFNSVVCKQGFVPQGVDGSKDGWNSEFFDEVGLGELKSDHFKRMGGVPGVNGVFHSPGEKVGNLCQKAAEELGLTTSTVVGSGIIDAYSGWIGTVAAKSDSAVDKEDFSSRLAAVAGTSTCHIVVSKDPIFVPGVWGPYRDSLIPGMWCAEGGQSTTGELLHFVLTTHPAHTELEAKADQGGLSKFDILNDLLGEMRKQKSLDSVILLSKDLFFYGDLYGNRSPIADPAMRGSITGISMDTSLENLAITYLATVEFICQQTRQIIEAMVKAGHEIKTIYLSGGQCRNKLLVQLLADATQCPVVIPKYIDAAVVFGTAILAAQAASPGKSLLDVMKAYSCAGRCVHPESKDSLTVKLLDTKYEIFLDQADRQRKYRALVSQALSR</sequence>
<evidence type="ECO:0000259" key="5">
    <source>
        <dbReference type="Pfam" id="PF02782"/>
    </source>
</evidence>
<dbReference type="GO" id="GO:0005737">
    <property type="term" value="C:cytoplasm"/>
    <property type="evidence" value="ECO:0007669"/>
    <property type="project" value="TreeGrafter"/>
</dbReference>
<organism evidence="6 7">
    <name type="scientific">Wickerhamiella sorbophila</name>
    <dbReference type="NCBI Taxonomy" id="45607"/>
    <lineage>
        <taxon>Eukaryota</taxon>
        <taxon>Fungi</taxon>
        <taxon>Dikarya</taxon>
        <taxon>Ascomycota</taxon>
        <taxon>Saccharomycotina</taxon>
        <taxon>Dipodascomycetes</taxon>
        <taxon>Dipodascales</taxon>
        <taxon>Trichomonascaceae</taxon>
        <taxon>Wickerhamiella</taxon>
    </lineage>
</organism>
<keyword evidence="3" id="KW-0418">Kinase</keyword>
<evidence type="ECO:0000256" key="3">
    <source>
        <dbReference type="ARBA" id="ARBA00022777"/>
    </source>
</evidence>
<dbReference type="EMBL" id="NDIQ01000022">
    <property type="protein sequence ID" value="PRT56707.1"/>
    <property type="molecule type" value="Genomic_DNA"/>
</dbReference>
<evidence type="ECO:0000256" key="1">
    <source>
        <dbReference type="ARBA" id="ARBA00009156"/>
    </source>
</evidence>
<evidence type="ECO:0000259" key="4">
    <source>
        <dbReference type="Pfam" id="PF00370"/>
    </source>
</evidence>
<feature type="domain" description="Carbohydrate kinase FGGY N-terminal" evidence="4">
    <location>
        <begin position="1"/>
        <end position="270"/>
    </location>
</feature>